<evidence type="ECO:0000313" key="1">
    <source>
        <dbReference type="EMBL" id="WFU61400.1"/>
    </source>
</evidence>
<name>A0ABY8J799_9BRAD</name>
<dbReference type="RefSeq" id="WP_310884925.1">
    <property type="nucleotide sequence ID" value="NZ_CP121646.1"/>
</dbReference>
<dbReference type="EMBL" id="CP121646">
    <property type="protein sequence ID" value="WFU61400.1"/>
    <property type="molecule type" value="Genomic_DNA"/>
</dbReference>
<reference evidence="1 2" key="1">
    <citation type="submission" date="2023-04" db="EMBL/GenBank/DDBJ databases">
        <title>Australian commercial rhizobial inoculants.</title>
        <authorList>
            <person name="Kohlmeier M.G."/>
            <person name="O'Hara G.W."/>
            <person name="Colombi E."/>
            <person name="Ramsay J.P."/>
            <person name="Terpolilli J."/>
        </authorList>
    </citation>
    <scope>NUCLEOTIDE SEQUENCE [LARGE SCALE GENOMIC DNA]</scope>
    <source>
        <strain evidence="1 2">CB627</strain>
    </source>
</reference>
<proteinExistence type="predicted"/>
<gene>
    <name evidence="1" type="ORF">QA636_28350</name>
</gene>
<organism evidence="1 2">
    <name type="scientific">Bradyrhizobium brasilense</name>
    <dbReference type="NCBI Taxonomy" id="1419277"/>
    <lineage>
        <taxon>Bacteria</taxon>
        <taxon>Pseudomonadati</taxon>
        <taxon>Pseudomonadota</taxon>
        <taxon>Alphaproteobacteria</taxon>
        <taxon>Hyphomicrobiales</taxon>
        <taxon>Nitrobacteraceae</taxon>
        <taxon>Bradyrhizobium</taxon>
    </lineage>
</organism>
<protein>
    <submittedName>
        <fullName evidence="1">Terminase family protein</fullName>
    </submittedName>
</protein>
<evidence type="ECO:0000313" key="2">
    <source>
        <dbReference type="Proteomes" id="UP001221546"/>
    </source>
</evidence>
<sequence>MNSLRDAAYKLDPALWMEEIVGQTPSAWQKQFLRAPRGVQILALTARQIGKTTTAAWAIAHHMVHYNNSLSVVVCPSQRQGGEAVRRVNDTLMAAGIDLDVDNTYGLELNNRSRVLALPGSDDSIRGLSVDGWIIADEAARLSTDLIAAVRPMRARFAHSRFAMLSTAWSRTDPFWQAWESEGDTWMRLQATAGMPDFPLTAEFLEQERAALGDDAYKREYLGIPAGTHTSPFTWELFDRAICVTPPLAPVGTALLPDAYIPCAASNPFRSLSTARLFR</sequence>
<dbReference type="Pfam" id="PF03237">
    <property type="entry name" value="Terminase_6N"/>
    <property type="match status" value="1"/>
</dbReference>
<dbReference type="Gene3D" id="3.40.50.300">
    <property type="entry name" value="P-loop containing nucleotide triphosphate hydrolases"/>
    <property type="match status" value="1"/>
</dbReference>
<dbReference type="InterPro" id="IPR027417">
    <property type="entry name" value="P-loop_NTPase"/>
</dbReference>
<accession>A0ABY8J799</accession>
<dbReference type="Proteomes" id="UP001221546">
    <property type="component" value="Chromosome"/>
</dbReference>
<keyword evidence="2" id="KW-1185">Reference proteome</keyword>